<dbReference type="PROSITE" id="PS52035">
    <property type="entry name" value="PEPTIDASE_M14"/>
    <property type="match status" value="1"/>
</dbReference>
<feature type="domain" description="Peptidase M14" evidence="12">
    <location>
        <begin position="1"/>
        <end position="234"/>
    </location>
</feature>
<dbReference type="GO" id="GO:0006508">
    <property type="term" value="P:proteolysis"/>
    <property type="evidence" value="ECO:0007669"/>
    <property type="project" value="UniProtKB-KW"/>
</dbReference>
<dbReference type="EMBL" id="JAODUP010000708">
    <property type="protein sequence ID" value="KAK2145020.1"/>
    <property type="molecule type" value="Genomic_DNA"/>
</dbReference>
<comment type="caution">
    <text evidence="13">The sequence shown here is derived from an EMBL/GenBank/DDBJ whole genome shotgun (WGS) entry which is preliminary data.</text>
</comment>
<evidence type="ECO:0000256" key="4">
    <source>
        <dbReference type="ARBA" id="ARBA00022670"/>
    </source>
</evidence>
<protein>
    <recommendedName>
        <fullName evidence="12">Peptidase M14 domain-containing protein</fullName>
    </recommendedName>
</protein>
<comment type="similarity">
    <text evidence="2 10">Belongs to the peptidase M14 family.</text>
</comment>
<dbReference type="SUPFAM" id="SSF53187">
    <property type="entry name" value="Zn-dependent exopeptidases"/>
    <property type="match status" value="1"/>
</dbReference>
<evidence type="ECO:0000256" key="10">
    <source>
        <dbReference type="PROSITE-ProRule" id="PRU01379"/>
    </source>
</evidence>
<keyword evidence="5" id="KW-0479">Metal-binding</keyword>
<keyword evidence="4" id="KW-0645">Protease</keyword>
<evidence type="ECO:0000256" key="7">
    <source>
        <dbReference type="ARBA" id="ARBA00022801"/>
    </source>
</evidence>
<reference evidence="13" key="1">
    <citation type="journal article" date="2023" name="Mol. Biol. Evol.">
        <title>Third-Generation Sequencing Reveals the Adaptive Role of the Epigenome in Three Deep-Sea Polychaetes.</title>
        <authorList>
            <person name="Perez M."/>
            <person name="Aroh O."/>
            <person name="Sun Y."/>
            <person name="Lan Y."/>
            <person name="Juniper S.K."/>
            <person name="Young C.R."/>
            <person name="Angers B."/>
            <person name="Qian P.Y."/>
        </authorList>
    </citation>
    <scope>NUCLEOTIDE SEQUENCE</scope>
    <source>
        <strain evidence="13">P08H-3</strain>
    </source>
</reference>
<evidence type="ECO:0000256" key="6">
    <source>
        <dbReference type="ARBA" id="ARBA00022729"/>
    </source>
</evidence>
<evidence type="ECO:0000256" key="5">
    <source>
        <dbReference type="ARBA" id="ARBA00022723"/>
    </source>
</evidence>
<evidence type="ECO:0000259" key="12">
    <source>
        <dbReference type="PROSITE" id="PS52035"/>
    </source>
</evidence>
<dbReference type="Gene3D" id="3.40.630.10">
    <property type="entry name" value="Zn peptidases"/>
    <property type="match status" value="1"/>
</dbReference>
<proteinExistence type="inferred from homology"/>
<feature type="chain" id="PRO_5042255571" description="Peptidase M14 domain-containing protein" evidence="11">
    <location>
        <begin position="18"/>
        <end position="302"/>
    </location>
</feature>
<dbReference type="Pfam" id="PF00246">
    <property type="entry name" value="Peptidase_M14"/>
    <property type="match status" value="1"/>
</dbReference>
<accession>A0AAD9J2Z2</accession>
<dbReference type="InterPro" id="IPR000834">
    <property type="entry name" value="Peptidase_M14"/>
</dbReference>
<sequence>MIIINTLYFILFQLLEGYIKKDKMTTQMLHKLDFYFLPVVNPDGYEYSHTKDRLWRKNRKQDSVSGCHGTDLNRNWRFQWGGSYSSEDPCDDVYRGSSPEDAMEVKNVVNFLSPRAQAFMAFLTYHSYGQRFITRWDYSKDVVPTDHDQLMKVAEKAVDAMHRVHGTIYEPGRAPEMMYPYGGGSPDWARAIANIKYSYLIELRDHHSFILPTKEIIPTGEENWAALKVISQEILQHYGDIPAPYVSDHPSWSRANHMIYKTQNDGYSKYPVIVQWSGTSEVHVNNVLIVLSCLFILWNVAK</sequence>
<gene>
    <name evidence="13" type="ORF">LSH36_708g00020</name>
</gene>
<keyword evidence="9" id="KW-0482">Metalloprotease</keyword>
<evidence type="ECO:0000313" key="13">
    <source>
        <dbReference type="EMBL" id="KAK2145020.1"/>
    </source>
</evidence>
<dbReference type="AlphaFoldDB" id="A0AAD9J2Z2"/>
<dbReference type="GO" id="GO:0008270">
    <property type="term" value="F:zinc ion binding"/>
    <property type="evidence" value="ECO:0007669"/>
    <property type="project" value="InterPro"/>
</dbReference>
<dbReference type="Proteomes" id="UP001208570">
    <property type="component" value="Unassembled WGS sequence"/>
</dbReference>
<keyword evidence="7" id="KW-0378">Hydrolase</keyword>
<evidence type="ECO:0000256" key="8">
    <source>
        <dbReference type="ARBA" id="ARBA00022833"/>
    </source>
</evidence>
<evidence type="ECO:0000313" key="14">
    <source>
        <dbReference type="Proteomes" id="UP001208570"/>
    </source>
</evidence>
<dbReference type="PANTHER" id="PTHR11705:SF91">
    <property type="entry name" value="FI01817P-RELATED"/>
    <property type="match status" value="1"/>
</dbReference>
<keyword evidence="3" id="KW-0121">Carboxypeptidase</keyword>
<feature type="signal peptide" evidence="11">
    <location>
        <begin position="1"/>
        <end position="17"/>
    </location>
</feature>
<organism evidence="13 14">
    <name type="scientific">Paralvinella palmiformis</name>
    <dbReference type="NCBI Taxonomy" id="53620"/>
    <lineage>
        <taxon>Eukaryota</taxon>
        <taxon>Metazoa</taxon>
        <taxon>Spiralia</taxon>
        <taxon>Lophotrochozoa</taxon>
        <taxon>Annelida</taxon>
        <taxon>Polychaeta</taxon>
        <taxon>Sedentaria</taxon>
        <taxon>Canalipalpata</taxon>
        <taxon>Terebellida</taxon>
        <taxon>Terebelliformia</taxon>
        <taxon>Alvinellidae</taxon>
        <taxon>Paralvinella</taxon>
    </lineage>
</organism>
<name>A0AAD9J2Z2_9ANNE</name>
<keyword evidence="8" id="KW-0862">Zinc</keyword>
<keyword evidence="6 11" id="KW-0732">Signal</keyword>
<evidence type="ECO:0000256" key="9">
    <source>
        <dbReference type="ARBA" id="ARBA00023049"/>
    </source>
</evidence>
<dbReference type="PANTHER" id="PTHR11705">
    <property type="entry name" value="PROTEASE FAMILY M14 CARBOXYPEPTIDASE A,B"/>
    <property type="match status" value="1"/>
</dbReference>
<dbReference type="GO" id="GO:0005615">
    <property type="term" value="C:extracellular space"/>
    <property type="evidence" value="ECO:0007669"/>
    <property type="project" value="TreeGrafter"/>
</dbReference>
<keyword evidence="14" id="KW-1185">Reference proteome</keyword>
<feature type="active site" description="Proton donor/acceptor" evidence="10">
    <location>
        <position position="202"/>
    </location>
</feature>
<evidence type="ECO:0000256" key="2">
    <source>
        <dbReference type="ARBA" id="ARBA00005988"/>
    </source>
</evidence>
<evidence type="ECO:0000256" key="1">
    <source>
        <dbReference type="ARBA" id="ARBA00001947"/>
    </source>
</evidence>
<dbReference type="FunFam" id="3.40.630.10:FF:000084">
    <property type="entry name" value="Carboxypeptidase B2"/>
    <property type="match status" value="1"/>
</dbReference>
<evidence type="ECO:0000256" key="3">
    <source>
        <dbReference type="ARBA" id="ARBA00022645"/>
    </source>
</evidence>
<dbReference type="GO" id="GO:0004181">
    <property type="term" value="F:metallocarboxypeptidase activity"/>
    <property type="evidence" value="ECO:0007669"/>
    <property type="project" value="InterPro"/>
</dbReference>
<comment type="cofactor">
    <cofactor evidence="1">
        <name>Zn(2+)</name>
        <dbReference type="ChEBI" id="CHEBI:29105"/>
    </cofactor>
</comment>
<dbReference type="SMART" id="SM00631">
    <property type="entry name" value="Zn_pept"/>
    <property type="match status" value="1"/>
</dbReference>
<evidence type="ECO:0000256" key="11">
    <source>
        <dbReference type="SAM" id="SignalP"/>
    </source>
</evidence>